<dbReference type="InParanoid" id="Q6CX18"/>
<dbReference type="PaxDb" id="284590-Q6CX18"/>
<dbReference type="AlphaFoldDB" id="Q6CX18"/>
<feature type="region of interest" description="Disordered" evidence="1">
    <location>
        <begin position="1"/>
        <end position="20"/>
    </location>
</feature>
<keyword evidence="4" id="KW-1185">Reference proteome</keyword>
<accession>Q6CX18</accession>
<organism evidence="3 4">
    <name type="scientific">Kluyveromyces lactis (strain ATCC 8585 / CBS 2359 / DSM 70799 / NBRC 1267 / NRRL Y-1140 / WM37)</name>
    <name type="common">Yeast</name>
    <name type="synonym">Candida sphaerica</name>
    <dbReference type="NCBI Taxonomy" id="284590"/>
    <lineage>
        <taxon>Eukaryota</taxon>
        <taxon>Fungi</taxon>
        <taxon>Dikarya</taxon>
        <taxon>Ascomycota</taxon>
        <taxon>Saccharomycotina</taxon>
        <taxon>Saccharomycetes</taxon>
        <taxon>Saccharomycetales</taxon>
        <taxon>Saccharomycetaceae</taxon>
        <taxon>Kluyveromyces</taxon>
    </lineage>
</organism>
<dbReference type="HOGENOM" id="CLU_1321068_0_0_1"/>
<dbReference type="FunCoup" id="Q6CX18">
    <property type="interactions" value="173"/>
</dbReference>
<dbReference type="EMBL" id="CR382121">
    <property type="protein sequence ID" value="CAH03109.1"/>
    <property type="molecule type" value="Genomic_DNA"/>
</dbReference>
<reference evidence="3 4" key="1">
    <citation type="journal article" date="2004" name="Nature">
        <title>Genome evolution in yeasts.</title>
        <authorList>
            <consortium name="Genolevures"/>
            <person name="Dujon B."/>
            <person name="Sherman D."/>
            <person name="Fischer G."/>
            <person name="Durrens P."/>
            <person name="Casaregola S."/>
            <person name="Lafontaine I."/>
            <person name="de Montigny J."/>
            <person name="Marck C."/>
            <person name="Neuveglise C."/>
            <person name="Talla E."/>
            <person name="Goffard N."/>
            <person name="Frangeul L."/>
            <person name="Aigle M."/>
            <person name="Anthouard V."/>
            <person name="Babour A."/>
            <person name="Barbe V."/>
            <person name="Barnay S."/>
            <person name="Blanchin S."/>
            <person name="Beckerich J.M."/>
            <person name="Beyne E."/>
            <person name="Bleykasten C."/>
            <person name="Boisrame A."/>
            <person name="Boyer J."/>
            <person name="Cattolico L."/>
            <person name="Confanioleri F."/>
            <person name="de Daruvar A."/>
            <person name="Despons L."/>
            <person name="Fabre E."/>
            <person name="Fairhead C."/>
            <person name="Ferry-Dumazet H."/>
            <person name="Groppi A."/>
            <person name="Hantraye F."/>
            <person name="Hennequin C."/>
            <person name="Jauniaux N."/>
            <person name="Joyet P."/>
            <person name="Kachouri R."/>
            <person name="Kerrest A."/>
            <person name="Koszul R."/>
            <person name="Lemaire M."/>
            <person name="Lesur I."/>
            <person name="Ma L."/>
            <person name="Muller H."/>
            <person name="Nicaud J.M."/>
            <person name="Nikolski M."/>
            <person name="Oztas S."/>
            <person name="Ozier-Kalogeropoulos O."/>
            <person name="Pellenz S."/>
            <person name="Potier S."/>
            <person name="Richard G.F."/>
            <person name="Straub M.L."/>
            <person name="Suleau A."/>
            <person name="Swennene D."/>
            <person name="Tekaia F."/>
            <person name="Wesolowski-Louvel M."/>
            <person name="Westhof E."/>
            <person name="Wirth B."/>
            <person name="Zeniou-Meyer M."/>
            <person name="Zivanovic I."/>
            <person name="Bolotin-Fukuhara M."/>
            <person name="Thierry A."/>
            <person name="Bouchier C."/>
            <person name="Caudron B."/>
            <person name="Scarpelli C."/>
            <person name="Gaillardin C."/>
            <person name="Weissenbach J."/>
            <person name="Wincker P."/>
            <person name="Souciet J.L."/>
        </authorList>
    </citation>
    <scope>NUCLEOTIDE SEQUENCE [LARGE SCALE GENOMIC DNA]</scope>
    <source>
        <strain evidence="4">ATCC 8585 / CBS 2359 / DSM 70799 / NBRC 1267 / NRRL Y-1140 / WM37</strain>
    </source>
</reference>
<name>Q6CX18_KLULA</name>
<proteinExistence type="predicted"/>
<dbReference type="KEGG" id="kla:KLLA0_A11957g"/>
<evidence type="ECO:0000313" key="3">
    <source>
        <dbReference type="EMBL" id="CAH03109.1"/>
    </source>
</evidence>
<keyword evidence="2" id="KW-0472">Membrane</keyword>
<dbReference type="GeneID" id="2896769"/>
<dbReference type="RefSeq" id="XP_451521.1">
    <property type="nucleotide sequence ID" value="XM_451521.1"/>
</dbReference>
<keyword evidence="2" id="KW-0812">Transmembrane</keyword>
<evidence type="ECO:0000256" key="1">
    <source>
        <dbReference type="SAM" id="MobiDB-lite"/>
    </source>
</evidence>
<dbReference type="Pfam" id="PF00674">
    <property type="entry name" value="DUP"/>
    <property type="match status" value="1"/>
</dbReference>
<evidence type="ECO:0000256" key="2">
    <source>
        <dbReference type="SAM" id="Phobius"/>
    </source>
</evidence>
<sequence>MQSSEIKSASPYQPLTEGESDNLSQLSYSQLGRDLHRGIFSHSIAEHPTGALWLRGLILIIIILSGGIVYYSHSNVSEDGAIVCSVLICVCLLVMGATMLFMILTPTQEILHNPDDGLFFLKLIATGYSWEQIGRIMNSYLFQRGLWWSNSCIYDGQQCYVLFINYTKCCNDSNIQPFIEQTQAKVAENMSLKWDRIQFPNELQSTDV</sequence>
<dbReference type="Proteomes" id="UP000000598">
    <property type="component" value="Chromosome A"/>
</dbReference>
<feature type="transmembrane region" description="Helical" evidence="2">
    <location>
        <begin position="52"/>
        <end position="71"/>
    </location>
</feature>
<protein>
    <submittedName>
        <fullName evidence="3">KLLA0A11957p</fullName>
    </submittedName>
</protein>
<gene>
    <name evidence="3" type="ORF">KLLA0_A11957g</name>
</gene>
<feature type="transmembrane region" description="Helical" evidence="2">
    <location>
        <begin position="83"/>
        <end position="104"/>
    </location>
</feature>
<evidence type="ECO:0000313" key="4">
    <source>
        <dbReference type="Proteomes" id="UP000000598"/>
    </source>
</evidence>
<keyword evidence="2" id="KW-1133">Transmembrane helix</keyword>
<feature type="compositionally biased region" description="Polar residues" evidence="1">
    <location>
        <begin position="1"/>
        <end position="13"/>
    </location>
</feature>
<dbReference type="InterPro" id="IPR001142">
    <property type="entry name" value="DUP/COS"/>
</dbReference>